<evidence type="ECO:0000259" key="2">
    <source>
        <dbReference type="Pfam" id="PF16586"/>
    </source>
</evidence>
<dbReference type="Pfam" id="PF16586">
    <property type="entry name" value="DUF5060"/>
    <property type="match status" value="1"/>
</dbReference>
<feature type="domain" description="Apiosidase-like catalytic" evidence="1">
    <location>
        <begin position="118"/>
        <end position="481"/>
    </location>
</feature>
<accession>A0ABW0TEK1</accession>
<dbReference type="Gene3D" id="3.20.20.80">
    <property type="entry name" value="Glycosidases"/>
    <property type="match status" value="1"/>
</dbReference>
<dbReference type="Proteomes" id="UP001596107">
    <property type="component" value="Unassembled WGS sequence"/>
</dbReference>
<name>A0ABW0TEK1_9HYPH</name>
<dbReference type="Pfam" id="PF13204">
    <property type="entry name" value="Apiosidase"/>
    <property type="match status" value="1"/>
</dbReference>
<evidence type="ECO:0000259" key="1">
    <source>
        <dbReference type="Pfam" id="PF13204"/>
    </source>
</evidence>
<dbReference type="PANTHER" id="PTHR37836:SF2">
    <property type="entry name" value="DUF4038 DOMAIN-CONTAINING PROTEIN"/>
    <property type="match status" value="1"/>
</dbReference>
<comment type="caution">
    <text evidence="3">The sequence shown here is derived from an EMBL/GenBank/DDBJ whole genome shotgun (WGS) entry which is preliminary data.</text>
</comment>
<organism evidence="3 4">
    <name type="scientific">Nitratireductor kimnyeongensis</name>
    <dbReference type="NCBI Taxonomy" id="430679"/>
    <lineage>
        <taxon>Bacteria</taxon>
        <taxon>Pseudomonadati</taxon>
        <taxon>Pseudomonadota</taxon>
        <taxon>Alphaproteobacteria</taxon>
        <taxon>Hyphomicrobiales</taxon>
        <taxon>Phyllobacteriaceae</taxon>
        <taxon>Nitratireductor</taxon>
    </lineage>
</organism>
<gene>
    <name evidence="3" type="ORF">ACFPOD_17260</name>
</gene>
<dbReference type="InterPro" id="IPR025277">
    <property type="entry name" value="Apiosidase-like_cat_dom"/>
</dbReference>
<sequence length="597" mass="67889">MTASIDLSSTPRIPVWEPHELVFQMASPPADPYRDAEVWVDLTGPGFSRRVYGFWNGGVEFVVRLCAPRPGTWSWRAGSSTGDRAIEGLKGTFIANGQSAEALAENPNRRGMIRATTDKRGLEYADGTPFFMIADTWWAVPSFRFPLPKDNTPRDLGPGASIVDYIRFRKEQGFNAVGLIAAQPCWNEDGKPHNLFDADGDCVRHTWPTPEGFAKSMHDDNGERPFLFPGKVPGFEDVVPDYDRVNPEYFKTLDKKMDILFEMGIVPFIEVARRDTGPMWKKHHDFPESYARFIHYVFCRYQAHNAIFSPIHYDLYENTIPSREYNAPCNLVIDRWGKPPFGTILSANSRPSSLVNFGGADECRWIDMHQSGNSREHYTYWYLTEIYHHEPTLPALNGEPYYSGLEGLSLPYPYGKPGNTPEDDMYVRSGMYGSLLSGGYAGYFYGCEGIWQASVEPGTKVMMWEGFRFSSAETVRHLKTFAMVKGTAYRELLPEAEHIIPNRTANPMGYEGWSYCAGAKDRSWFLLYFEANCATETYMRGLTKQFDRYRATWFDPRSGEWLPDPIELIVEKSALIQLPESPDPALDWGMMLELVPS</sequence>
<dbReference type="PANTHER" id="PTHR37836">
    <property type="entry name" value="LMO1036 PROTEIN"/>
    <property type="match status" value="1"/>
</dbReference>
<feature type="domain" description="DUF5060" evidence="2">
    <location>
        <begin position="13"/>
        <end position="79"/>
    </location>
</feature>
<dbReference type="InterPro" id="IPR013783">
    <property type="entry name" value="Ig-like_fold"/>
</dbReference>
<dbReference type="Gene3D" id="2.60.40.10">
    <property type="entry name" value="Immunoglobulins"/>
    <property type="match status" value="1"/>
</dbReference>
<reference evidence="4" key="1">
    <citation type="journal article" date="2019" name="Int. J. Syst. Evol. Microbiol.">
        <title>The Global Catalogue of Microorganisms (GCM) 10K type strain sequencing project: providing services to taxonomists for standard genome sequencing and annotation.</title>
        <authorList>
            <consortium name="The Broad Institute Genomics Platform"/>
            <consortium name="The Broad Institute Genome Sequencing Center for Infectious Disease"/>
            <person name="Wu L."/>
            <person name="Ma J."/>
        </authorList>
    </citation>
    <scope>NUCLEOTIDE SEQUENCE [LARGE SCALE GENOMIC DNA]</scope>
    <source>
        <strain evidence="4">JCM 3366</strain>
    </source>
</reference>
<evidence type="ECO:0000313" key="3">
    <source>
        <dbReference type="EMBL" id="MFC5586865.1"/>
    </source>
</evidence>
<keyword evidence="4" id="KW-1185">Reference proteome</keyword>
<evidence type="ECO:0000313" key="4">
    <source>
        <dbReference type="Proteomes" id="UP001596107"/>
    </source>
</evidence>
<protein>
    <submittedName>
        <fullName evidence="3">DUF4038 domain-containing protein</fullName>
    </submittedName>
</protein>
<proteinExistence type="predicted"/>
<dbReference type="EMBL" id="JBHSNB010000004">
    <property type="protein sequence ID" value="MFC5586865.1"/>
    <property type="molecule type" value="Genomic_DNA"/>
</dbReference>
<dbReference type="RefSeq" id="WP_378597029.1">
    <property type="nucleotide sequence ID" value="NZ_JBHSNB010000004.1"/>
</dbReference>
<dbReference type="InterPro" id="IPR032260">
    <property type="entry name" value="DUF5060"/>
</dbReference>